<name>A0ABR2GGN9_9ROSI</name>
<proteinExistence type="predicted"/>
<keyword evidence="1" id="KW-0812">Transmembrane</keyword>
<feature type="transmembrane region" description="Helical" evidence="1">
    <location>
        <begin position="138"/>
        <end position="153"/>
    </location>
</feature>
<dbReference type="PANTHER" id="PTHR47723">
    <property type="entry name" value="OS05G0353850 PROTEIN"/>
    <property type="match status" value="1"/>
</dbReference>
<dbReference type="InterPro" id="IPR053151">
    <property type="entry name" value="RNase_H-like"/>
</dbReference>
<dbReference type="Pfam" id="PF13456">
    <property type="entry name" value="RVT_3"/>
    <property type="match status" value="1"/>
</dbReference>
<dbReference type="InterPro" id="IPR044730">
    <property type="entry name" value="RNase_H-like_dom_plant"/>
</dbReference>
<feature type="domain" description="RNase H type-1" evidence="2">
    <location>
        <begin position="11"/>
        <end position="93"/>
    </location>
</feature>
<evidence type="ECO:0000313" key="4">
    <source>
        <dbReference type="Proteomes" id="UP001472677"/>
    </source>
</evidence>
<accession>A0ABR2GGN9</accession>
<sequence>MGFSRFIGICSILDAELWDVLEGLNHVWNLGYRKIEVELDSLTVVRIIHGKVSVGAHSNLINHVHEILRRDWEITFTHIFREANTIADELAKMDTSGHVGGCIFRYPRLVLKTWCCMRLVLSRLLVLLWIYQWVLHELYLVILVGSCCFLNVIF</sequence>
<dbReference type="PANTHER" id="PTHR47723:SF19">
    <property type="entry name" value="POLYNUCLEOTIDYL TRANSFERASE, RIBONUCLEASE H-LIKE SUPERFAMILY PROTEIN"/>
    <property type="match status" value="1"/>
</dbReference>
<dbReference type="SUPFAM" id="SSF53098">
    <property type="entry name" value="Ribonuclease H-like"/>
    <property type="match status" value="1"/>
</dbReference>
<organism evidence="3 4">
    <name type="scientific">Hibiscus sabdariffa</name>
    <name type="common">roselle</name>
    <dbReference type="NCBI Taxonomy" id="183260"/>
    <lineage>
        <taxon>Eukaryota</taxon>
        <taxon>Viridiplantae</taxon>
        <taxon>Streptophyta</taxon>
        <taxon>Embryophyta</taxon>
        <taxon>Tracheophyta</taxon>
        <taxon>Spermatophyta</taxon>
        <taxon>Magnoliopsida</taxon>
        <taxon>eudicotyledons</taxon>
        <taxon>Gunneridae</taxon>
        <taxon>Pentapetalae</taxon>
        <taxon>rosids</taxon>
        <taxon>malvids</taxon>
        <taxon>Malvales</taxon>
        <taxon>Malvaceae</taxon>
        <taxon>Malvoideae</taxon>
        <taxon>Hibiscus</taxon>
    </lineage>
</organism>
<evidence type="ECO:0000259" key="2">
    <source>
        <dbReference type="Pfam" id="PF13456"/>
    </source>
</evidence>
<protein>
    <recommendedName>
        <fullName evidence="2">RNase H type-1 domain-containing protein</fullName>
    </recommendedName>
</protein>
<reference evidence="3 4" key="1">
    <citation type="journal article" date="2024" name="G3 (Bethesda)">
        <title>Genome assembly of Hibiscus sabdariffa L. provides insights into metabolisms of medicinal natural products.</title>
        <authorList>
            <person name="Kim T."/>
        </authorList>
    </citation>
    <scope>NUCLEOTIDE SEQUENCE [LARGE SCALE GENOMIC DNA]</scope>
    <source>
        <strain evidence="3">TK-2024</strain>
        <tissue evidence="3">Old leaves</tissue>
    </source>
</reference>
<dbReference type="InterPro" id="IPR002156">
    <property type="entry name" value="RNaseH_domain"/>
</dbReference>
<evidence type="ECO:0000313" key="3">
    <source>
        <dbReference type="EMBL" id="KAK8601796.1"/>
    </source>
</evidence>
<dbReference type="Gene3D" id="3.30.420.10">
    <property type="entry name" value="Ribonuclease H-like superfamily/Ribonuclease H"/>
    <property type="match status" value="1"/>
</dbReference>
<evidence type="ECO:0000256" key="1">
    <source>
        <dbReference type="SAM" id="Phobius"/>
    </source>
</evidence>
<dbReference type="CDD" id="cd06222">
    <property type="entry name" value="RNase_H_like"/>
    <property type="match status" value="1"/>
</dbReference>
<gene>
    <name evidence="3" type="ORF">V6N12_051621</name>
</gene>
<comment type="caution">
    <text evidence="3">The sequence shown here is derived from an EMBL/GenBank/DDBJ whole genome shotgun (WGS) entry which is preliminary data.</text>
</comment>
<dbReference type="InterPro" id="IPR036397">
    <property type="entry name" value="RNaseH_sf"/>
</dbReference>
<keyword evidence="4" id="KW-1185">Reference proteome</keyword>
<dbReference type="Proteomes" id="UP001472677">
    <property type="component" value="Unassembled WGS sequence"/>
</dbReference>
<keyword evidence="1" id="KW-0472">Membrane</keyword>
<dbReference type="EMBL" id="JBBPBM010000001">
    <property type="protein sequence ID" value="KAK8601796.1"/>
    <property type="molecule type" value="Genomic_DNA"/>
</dbReference>
<keyword evidence="1" id="KW-1133">Transmembrane helix</keyword>
<dbReference type="InterPro" id="IPR012337">
    <property type="entry name" value="RNaseH-like_sf"/>
</dbReference>